<proteinExistence type="predicted"/>
<gene>
    <name evidence="1" type="ORF">H6A60_04925</name>
</gene>
<protein>
    <submittedName>
        <fullName evidence="1">Uncharacterized protein</fullName>
    </submittedName>
</protein>
<organism evidence="1 2">
    <name type="scientific">Sutterella massiliensis</name>
    <dbReference type="NCBI Taxonomy" id="1816689"/>
    <lineage>
        <taxon>Bacteria</taxon>
        <taxon>Pseudomonadati</taxon>
        <taxon>Pseudomonadota</taxon>
        <taxon>Betaproteobacteria</taxon>
        <taxon>Burkholderiales</taxon>
        <taxon>Sutterellaceae</taxon>
        <taxon>Sutterella</taxon>
    </lineage>
</organism>
<reference evidence="1 2" key="1">
    <citation type="journal article" date="2021" name="Sci. Rep.">
        <title>The distribution of antibiotic resistance genes in chicken gut microbiota commensals.</title>
        <authorList>
            <person name="Juricova H."/>
            <person name="Matiasovicova J."/>
            <person name="Kubasova T."/>
            <person name="Cejkova D."/>
            <person name="Rychlik I."/>
        </authorList>
    </citation>
    <scope>NUCLEOTIDE SEQUENCE [LARGE SCALE GENOMIC DNA]</scope>
    <source>
        <strain evidence="1 2">An829</strain>
    </source>
</reference>
<dbReference type="Proteomes" id="UP000715095">
    <property type="component" value="Unassembled WGS sequence"/>
</dbReference>
<keyword evidence="2" id="KW-1185">Reference proteome</keyword>
<accession>A0ABS2DSZ0</accession>
<name>A0ABS2DSZ0_9BURK</name>
<comment type="caution">
    <text evidence="1">The sequence shown here is derived from an EMBL/GenBank/DDBJ whole genome shotgun (WGS) entry which is preliminary data.</text>
</comment>
<sequence>MLKEINTLIAEGRLPLAPLDQNGLSVNPTMSGVLFLLADEKNRACRFYVNAAPLSDFVKTNPELLLELLALTGPACDYADLRLGVDMRGRFLWVSTTVPYEALDETALLARCEAFKRDAARLSADVIAAINRAAERETLAAGAFSGSAAFAAGAFGVAGAAGAAVAASADEAPERAAAAQSSAADDSTAPLEDLGFPSGILWG</sequence>
<dbReference type="RefSeq" id="WP_205102300.1">
    <property type="nucleotide sequence ID" value="NZ_JACJJC010000006.1"/>
</dbReference>
<evidence type="ECO:0000313" key="2">
    <source>
        <dbReference type="Proteomes" id="UP000715095"/>
    </source>
</evidence>
<evidence type="ECO:0000313" key="1">
    <source>
        <dbReference type="EMBL" id="MBM6703825.1"/>
    </source>
</evidence>
<dbReference type="EMBL" id="JACJJC010000006">
    <property type="protein sequence ID" value="MBM6703825.1"/>
    <property type="molecule type" value="Genomic_DNA"/>
</dbReference>